<dbReference type="SMART" id="SM00862">
    <property type="entry name" value="Trans_reg_C"/>
    <property type="match status" value="1"/>
</dbReference>
<dbReference type="SMART" id="SM00448">
    <property type="entry name" value="REC"/>
    <property type="match status" value="1"/>
</dbReference>
<keyword evidence="5" id="KW-0804">Transcription</keyword>
<dbReference type="Pfam" id="PF00072">
    <property type="entry name" value="Response_reg"/>
    <property type="match status" value="1"/>
</dbReference>
<feature type="DNA-binding region" description="OmpR/PhoB-type" evidence="7">
    <location>
        <begin position="129"/>
        <end position="223"/>
    </location>
</feature>
<dbReference type="EMBL" id="CACVAZ010000039">
    <property type="protein sequence ID" value="CAA6807447.1"/>
    <property type="molecule type" value="Genomic_DNA"/>
</dbReference>
<dbReference type="SUPFAM" id="SSF52172">
    <property type="entry name" value="CheY-like"/>
    <property type="match status" value="1"/>
</dbReference>
<evidence type="ECO:0000256" key="5">
    <source>
        <dbReference type="ARBA" id="ARBA00023163"/>
    </source>
</evidence>
<evidence type="ECO:0000256" key="7">
    <source>
        <dbReference type="PROSITE-ProRule" id="PRU01091"/>
    </source>
</evidence>
<dbReference type="PROSITE" id="PS51755">
    <property type="entry name" value="OMPR_PHOB"/>
    <property type="match status" value="1"/>
</dbReference>
<dbReference type="GO" id="GO:0006355">
    <property type="term" value="P:regulation of DNA-templated transcription"/>
    <property type="evidence" value="ECO:0007669"/>
    <property type="project" value="InterPro"/>
</dbReference>
<evidence type="ECO:0000256" key="4">
    <source>
        <dbReference type="ARBA" id="ARBA00023125"/>
    </source>
</evidence>
<feature type="domain" description="Response regulatory" evidence="8">
    <location>
        <begin position="4"/>
        <end position="118"/>
    </location>
</feature>
<dbReference type="InterPro" id="IPR001867">
    <property type="entry name" value="OmpR/PhoB-type_DNA-bd"/>
</dbReference>
<dbReference type="PANTHER" id="PTHR48111">
    <property type="entry name" value="REGULATOR OF RPOS"/>
    <property type="match status" value="1"/>
</dbReference>
<dbReference type="GO" id="GO:0005829">
    <property type="term" value="C:cytosol"/>
    <property type="evidence" value="ECO:0007669"/>
    <property type="project" value="TreeGrafter"/>
</dbReference>
<dbReference type="CDD" id="cd00383">
    <property type="entry name" value="trans_reg_C"/>
    <property type="match status" value="1"/>
</dbReference>
<dbReference type="AlphaFoldDB" id="A0A6S6SPN5"/>
<keyword evidence="2" id="KW-0902">Two-component regulatory system</keyword>
<dbReference type="Gene3D" id="1.10.10.10">
    <property type="entry name" value="Winged helix-like DNA-binding domain superfamily/Winged helix DNA-binding domain"/>
    <property type="match status" value="1"/>
</dbReference>
<dbReference type="InterPro" id="IPR039420">
    <property type="entry name" value="WalR-like"/>
</dbReference>
<proteinExistence type="predicted"/>
<dbReference type="SUPFAM" id="SSF46894">
    <property type="entry name" value="C-terminal effector domain of the bipartite response regulators"/>
    <property type="match status" value="1"/>
</dbReference>
<dbReference type="GO" id="GO:0032993">
    <property type="term" value="C:protein-DNA complex"/>
    <property type="evidence" value="ECO:0007669"/>
    <property type="project" value="TreeGrafter"/>
</dbReference>
<accession>A0A6S6SPN5</accession>
<protein>
    <submittedName>
        <fullName evidence="10">Two-component hybrid sensor and regulator</fullName>
    </submittedName>
</protein>
<dbReference type="PANTHER" id="PTHR48111:SF1">
    <property type="entry name" value="TWO-COMPONENT RESPONSE REGULATOR ORR33"/>
    <property type="match status" value="1"/>
</dbReference>
<feature type="domain" description="OmpR/PhoB-type" evidence="9">
    <location>
        <begin position="129"/>
        <end position="223"/>
    </location>
</feature>
<organism evidence="10">
    <name type="scientific">uncultured Sulfurovum sp</name>
    <dbReference type="NCBI Taxonomy" id="269237"/>
    <lineage>
        <taxon>Bacteria</taxon>
        <taxon>Pseudomonadati</taxon>
        <taxon>Campylobacterota</taxon>
        <taxon>Epsilonproteobacteria</taxon>
        <taxon>Campylobacterales</taxon>
        <taxon>Sulfurovaceae</taxon>
        <taxon>Sulfurovum</taxon>
        <taxon>environmental samples</taxon>
    </lineage>
</organism>
<evidence type="ECO:0000256" key="2">
    <source>
        <dbReference type="ARBA" id="ARBA00023012"/>
    </source>
</evidence>
<dbReference type="GO" id="GO:0000156">
    <property type="term" value="F:phosphorelay response regulator activity"/>
    <property type="evidence" value="ECO:0007669"/>
    <property type="project" value="TreeGrafter"/>
</dbReference>
<keyword evidence="4 7" id="KW-0238">DNA-binding</keyword>
<evidence type="ECO:0000259" key="9">
    <source>
        <dbReference type="PROSITE" id="PS51755"/>
    </source>
</evidence>
<dbReference type="InterPro" id="IPR016032">
    <property type="entry name" value="Sig_transdc_resp-reg_C-effctor"/>
</dbReference>
<dbReference type="Pfam" id="PF00486">
    <property type="entry name" value="Trans_reg_C"/>
    <property type="match status" value="1"/>
</dbReference>
<name>A0A6S6SPN5_9BACT</name>
<dbReference type="GO" id="GO:0000976">
    <property type="term" value="F:transcription cis-regulatory region binding"/>
    <property type="evidence" value="ECO:0007669"/>
    <property type="project" value="TreeGrafter"/>
</dbReference>
<reference evidence="10" key="1">
    <citation type="submission" date="2020-01" db="EMBL/GenBank/DDBJ databases">
        <authorList>
            <person name="Meier V. D."/>
            <person name="Meier V D."/>
        </authorList>
    </citation>
    <scope>NUCLEOTIDE SEQUENCE</scope>
    <source>
        <strain evidence="10">HLG_WM_MAG_02</strain>
    </source>
</reference>
<evidence type="ECO:0000313" key="10">
    <source>
        <dbReference type="EMBL" id="CAA6807447.1"/>
    </source>
</evidence>
<evidence type="ECO:0000259" key="8">
    <source>
        <dbReference type="PROSITE" id="PS50110"/>
    </source>
</evidence>
<dbReference type="InterPro" id="IPR011006">
    <property type="entry name" value="CheY-like_superfamily"/>
</dbReference>
<evidence type="ECO:0000256" key="1">
    <source>
        <dbReference type="ARBA" id="ARBA00022553"/>
    </source>
</evidence>
<dbReference type="InterPro" id="IPR036388">
    <property type="entry name" value="WH-like_DNA-bd_sf"/>
</dbReference>
<keyword evidence="1" id="KW-0597">Phosphoprotein</keyword>
<evidence type="ECO:0000256" key="6">
    <source>
        <dbReference type="PROSITE-ProRule" id="PRU00169"/>
    </source>
</evidence>
<dbReference type="InterPro" id="IPR001789">
    <property type="entry name" value="Sig_transdc_resp-reg_receiver"/>
</dbReference>
<keyword evidence="3" id="KW-0805">Transcription regulation</keyword>
<gene>
    <name evidence="10" type="ORF">HELGO_WM33912</name>
</gene>
<sequence>MNANILIIEDQEASSLELKNYLLNLGYTIVGICPSPKDAYQEIMASKIDLILMNDKLLGNNGIDVVKQIREDHAIPIIFLSERMDKKIIDKAMTLDPIAYLLNPFNHRELCVAIKIGLSHVYYEVHTLRGDILLDHEFSFDTKSAQLICCSEEVHLSKKERMLLELFLKYQNTLISFMTMEYELWADKPSNDSRRRTLISRLRAKLKHRFIETYASEGYIFKIPIRESIKF</sequence>
<dbReference type="PROSITE" id="PS50110">
    <property type="entry name" value="RESPONSE_REGULATORY"/>
    <property type="match status" value="1"/>
</dbReference>
<evidence type="ECO:0000256" key="3">
    <source>
        <dbReference type="ARBA" id="ARBA00023015"/>
    </source>
</evidence>
<dbReference type="Gene3D" id="3.40.50.2300">
    <property type="match status" value="1"/>
</dbReference>
<comment type="caution">
    <text evidence="6">Lacks conserved residue(s) required for the propagation of feature annotation.</text>
</comment>